<dbReference type="InterPro" id="IPR013657">
    <property type="entry name" value="SCL35B1-4/HUT1"/>
</dbReference>
<feature type="transmembrane region" description="Helical" evidence="7">
    <location>
        <begin position="166"/>
        <end position="186"/>
    </location>
</feature>
<dbReference type="GO" id="GO:0005789">
    <property type="term" value="C:endoplasmic reticulum membrane"/>
    <property type="evidence" value="ECO:0007669"/>
    <property type="project" value="TreeGrafter"/>
</dbReference>
<evidence type="ECO:0000256" key="7">
    <source>
        <dbReference type="SAM" id="Phobius"/>
    </source>
</evidence>
<gene>
    <name evidence="8" type="ORF">K461DRAFT_273718</name>
</gene>
<evidence type="ECO:0000256" key="1">
    <source>
        <dbReference type="ARBA" id="ARBA00004127"/>
    </source>
</evidence>
<keyword evidence="3" id="KW-0762">Sugar transport</keyword>
<keyword evidence="9" id="KW-1185">Reference proteome</keyword>
<sequence>MSELFGPLSIIALIFGGCCSNVFALEKLLKQVSDSGLIITFLQFVLAAGFSWPSQLPSATNSSKPSTKPPVPLWRWFVISAIFYAVNMLNNWAFAFNISVPVHIILRSFGSVWTMLAGYIRGKRYTAMQIFSVALLTAGVLFSAWADAESKGKDLSAHSESSMPDLIAGLTIILIAQILGAYMGVYVQDTYSAYTTTWQANLFWSHLLALPMFIPLGSELKRQYTALGNTAPFGSSTSFDRFPIFQKPENTSLPQTPEFLSRIPSGHLYLALNALTQLVCISGVNLLSSRSSAVTVTIVLNVRKLVSFLASTWLFGHSISGRMAIGAALVFGSGGLYGWETSWRIPKRRQREEESKKKPQ</sequence>
<evidence type="ECO:0000256" key="2">
    <source>
        <dbReference type="ARBA" id="ARBA00022448"/>
    </source>
</evidence>
<dbReference type="AlphaFoldDB" id="A0A9P4MSG8"/>
<dbReference type="GO" id="GO:0005462">
    <property type="term" value="F:UDP-N-acetylglucosamine transmembrane transporter activity"/>
    <property type="evidence" value="ECO:0007669"/>
    <property type="project" value="TreeGrafter"/>
</dbReference>
<keyword evidence="6 7" id="KW-0472">Membrane</keyword>
<comment type="caution">
    <text evidence="8">The sequence shown here is derived from an EMBL/GenBank/DDBJ whole genome shotgun (WGS) entry which is preliminary data.</text>
</comment>
<accession>A0A9P4MSG8</accession>
<keyword evidence="4 7" id="KW-0812">Transmembrane</keyword>
<evidence type="ECO:0000256" key="3">
    <source>
        <dbReference type="ARBA" id="ARBA00022597"/>
    </source>
</evidence>
<dbReference type="PANTHER" id="PTHR10778:SF4">
    <property type="entry name" value="NUCLEOTIDE SUGAR TRANSPORTER SLC35B4"/>
    <property type="match status" value="1"/>
</dbReference>
<dbReference type="GO" id="GO:0005464">
    <property type="term" value="F:UDP-xylose transmembrane transporter activity"/>
    <property type="evidence" value="ECO:0007669"/>
    <property type="project" value="TreeGrafter"/>
</dbReference>
<dbReference type="EMBL" id="ML996081">
    <property type="protein sequence ID" value="KAF2157526.1"/>
    <property type="molecule type" value="Genomic_DNA"/>
</dbReference>
<dbReference type="Pfam" id="PF08449">
    <property type="entry name" value="UAA"/>
    <property type="match status" value="1"/>
</dbReference>
<proteinExistence type="predicted"/>
<dbReference type="Proteomes" id="UP000799439">
    <property type="component" value="Unassembled WGS sequence"/>
</dbReference>
<protein>
    <submittedName>
        <fullName evidence="8">UAA transporter</fullName>
    </submittedName>
</protein>
<feature type="transmembrane region" description="Helical" evidence="7">
    <location>
        <begin position="73"/>
        <end position="94"/>
    </location>
</feature>
<evidence type="ECO:0000313" key="8">
    <source>
        <dbReference type="EMBL" id="KAF2157526.1"/>
    </source>
</evidence>
<evidence type="ECO:0000256" key="5">
    <source>
        <dbReference type="ARBA" id="ARBA00022989"/>
    </source>
</evidence>
<dbReference type="PANTHER" id="PTHR10778">
    <property type="entry name" value="SOLUTE CARRIER FAMILY 35 MEMBER B"/>
    <property type="match status" value="1"/>
</dbReference>
<feature type="transmembrane region" description="Helical" evidence="7">
    <location>
        <begin position="127"/>
        <end position="146"/>
    </location>
</feature>
<evidence type="ECO:0000256" key="4">
    <source>
        <dbReference type="ARBA" id="ARBA00022692"/>
    </source>
</evidence>
<keyword evidence="2" id="KW-0813">Transport</keyword>
<dbReference type="GO" id="GO:0000139">
    <property type="term" value="C:Golgi membrane"/>
    <property type="evidence" value="ECO:0007669"/>
    <property type="project" value="TreeGrafter"/>
</dbReference>
<dbReference type="OrthoDB" id="999962at2759"/>
<keyword evidence="5 7" id="KW-1133">Transmembrane helix</keyword>
<feature type="transmembrane region" description="Helical" evidence="7">
    <location>
        <begin position="198"/>
        <end position="217"/>
    </location>
</feature>
<reference evidence="8" key="1">
    <citation type="journal article" date="2020" name="Stud. Mycol.">
        <title>101 Dothideomycetes genomes: a test case for predicting lifestyles and emergence of pathogens.</title>
        <authorList>
            <person name="Haridas S."/>
            <person name="Albert R."/>
            <person name="Binder M."/>
            <person name="Bloem J."/>
            <person name="Labutti K."/>
            <person name="Salamov A."/>
            <person name="Andreopoulos B."/>
            <person name="Baker S."/>
            <person name="Barry K."/>
            <person name="Bills G."/>
            <person name="Bluhm B."/>
            <person name="Cannon C."/>
            <person name="Castanera R."/>
            <person name="Culley D."/>
            <person name="Daum C."/>
            <person name="Ezra D."/>
            <person name="Gonzalez J."/>
            <person name="Henrissat B."/>
            <person name="Kuo A."/>
            <person name="Liang C."/>
            <person name="Lipzen A."/>
            <person name="Lutzoni F."/>
            <person name="Magnuson J."/>
            <person name="Mondo S."/>
            <person name="Nolan M."/>
            <person name="Ohm R."/>
            <person name="Pangilinan J."/>
            <person name="Park H.-J."/>
            <person name="Ramirez L."/>
            <person name="Alfaro M."/>
            <person name="Sun H."/>
            <person name="Tritt A."/>
            <person name="Yoshinaga Y."/>
            <person name="Zwiers L.-H."/>
            <person name="Turgeon B."/>
            <person name="Goodwin S."/>
            <person name="Spatafora J."/>
            <person name="Crous P."/>
            <person name="Grigoriev I."/>
        </authorList>
    </citation>
    <scope>NUCLEOTIDE SEQUENCE</scope>
    <source>
        <strain evidence="8">CBS 260.36</strain>
    </source>
</reference>
<evidence type="ECO:0000313" key="9">
    <source>
        <dbReference type="Proteomes" id="UP000799439"/>
    </source>
</evidence>
<name>A0A9P4MSG8_9PEZI</name>
<feature type="transmembrane region" description="Helical" evidence="7">
    <location>
        <begin position="321"/>
        <end position="339"/>
    </location>
</feature>
<comment type="subcellular location">
    <subcellularLocation>
        <location evidence="1">Endomembrane system</location>
        <topology evidence="1">Multi-pass membrane protein</topology>
    </subcellularLocation>
</comment>
<feature type="transmembrane region" description="Helical" evidence="7">
    <location>
        <begin position="36"/>
        <end position="52"/>
    </location>
</feature>
<organism evidence="8 9">
    <name type="scientific">Myriangium duriaei CBS 260.36</name>
    <dbReference type="NCBI Taxonomy" id="1168546"/>
    <lineage>
        <taxon>Eukaryota</taxon>
        <taxon>Fungi</taxon>
        <taxon>Dikarya</taxon>
        <taxon>Ascomycota</taxon>
        <taxon>Pezizomycotina</taxon>
        <taxon>Dothideomycetes</taxon>
        <taxon>Dothideomycetidae</taxon>
        <taxon>Myriangiales</taxon>
        <taxon>Myriangiaceae</taxon>
        <taxon>Myriangium</taxon>
    </lineage>
</organism>
<evidence type="ECO:0000256" key="6">
    <source>
        <dbReference type="ARBA" id="ARBA00023136"/>
    </source>
</evidence>